<dbReference type="Proteomes" id="UP000182259">
    <property type="component" value="Chromosome I"/>
</dbReference>
<keyword evidence="2" id="KW-0378">Hydrolase</keyword>
<feature type="domain" description="Fungal lipase-type" evidence="4">
    <location>
        <begin position="121"/>
        <end position="282"/>
    </location>
</feature>
<dbReference type="CDD" id="cd00519">
    <property type="entry name" value="Lipase_3"/>
    <property type="match status" value="1"/>
</dbReference>
<gene>
    <name evidence="5" type="ORF">SAMEA4029009_CIC11G00000000109</name>
</gene>
<dbReference type="EC" id="3.1.1.3" evidence="1"/>
<dbReference type="AlphaFoldDB" id="A0A1L0D2V6"/>
<dbReference type="InterPro" id="IPR002921">
    <property type="entry name" value="Fungal_lipase-type"/>
</dbReference>
<keyword evidence="3" id="KW-0732">Signal</keyword>
<sequence length="350" mass="39502">MWVLRYLSLTALVSSLPIDSYTNNSINTTNVTMTQLAKSHGPSDFFELKKYANLASVAYCLNKGLRESMKIGDQEKTCPSLACSHEGISHYKVLKTFRFGGWFDVGSSFISVDHHERTLYLTFRGTSSTQDWLNNFDAFLVDYTPLVFTNGMSAKELRCEECKIHRGFNSFVTQNGVKVVKEMTKMKKKYPNYQIVVSGHSLGGAMALLAGIELRILGYDTLVVTLAGPMVGNQAFADFTNKLLQTDKVVTYISKKKSFELLDVGYVRMIHKHDIVPLLPPSKIYQHAGYEYYLSNRGVLQTPESVIRRGTNYVEDVEMSYQDMIPSGFSRDDHVNYFFLVTSCVPPKDA</sequence>
<dbReference type="InterPro" id="IPR029058">
    <property type="entry name" value="AB_hydrolase_fold"/>
</dbReference>
<dbReference type="SUPFAM" id="SSF53474">
    <property type="entry name" value="alpha/beta-Hydrolases"/>
    <property type="match status" value="1"/>
</dbReference>
<reference evidence="5 6" key="1">
    <citation type="submission" date="2016-10" db="EMBL/GenBank/DDBJ databases">
        <authorList>
            <person name="de Groot N.N."/>
        </authorList>
    </citation>
    <scope>NUCLEOTIDE SEQUENCE [LARGE SCALE GENOMIC DNA]</scope>
    <source>
        <strain evidence="5 6">PYCC 4715</strain>
    </source>
</reference>
<evidence type="ECO:0000256" key="1">
    <source>
        <dbReference type="ARBA" id="ARBA00013279"/>
    </source>
</evidence>
<accession>A0A1L0D2V6</accession>
<evidence type="ECO:0000256" key="2">
    <source>
        <dbReference type="ARBA" id="ARBA00022801"/>
    </source>
</evidence>
<evidence type="ECO:0000313" key="5">
    <source>
        <dbReference type="EMBL" id="SGZ50820.1"/>
    </source>
</evidence>
<feature type="chain" id="PRO_5012882553" description="triacylglycerol lipase" evidence="3">
    <location>
        <begin position="16"/>
        <end position="350"/>
    </location>
</feature>
<proteinExistence type="predicted"/>
<name>A0A1L0D2V6_9ASCO</name>
<evidence type="ECO:0000313" key="6">
    <source>
        <dbReference type="Proteomes" id="UP000182259"/>
    </source>
</evidence>
<dbReference type="PANTHER" id="PTHR46640:SF3">
    <property type="entry name" value="LIPASE LIH1-RELATED"/>
    <property type="match status" value="1"/>
</dbReference>
<dbReference type="InterPro" id="IPR051299">
    <property type="entry name" value="AB_hydrolase_lip/est"/>
</dbReference>
<dbReference type="GO" id="GO:0006629">
    <property type="term" value="P:lipid metabolic process"/>
    <property type="evidence" value="ECO:0007669"/>
    <property type="project" value="InterPro"/>
</dbReference>
<dbReference type="Gene3D" id="3.40.50.1820">
    <property type="entry name" value="alpha/beta hydrolase"/>
    <property type="match status" value="1"/>
</dbReference>
<feature type="signal peptide" evidence="3">
    <location>
        <begin position="1"/>
        <end position="15"/>
    </location>
</feature>
<organism evidence="5 6">
    <name type="scientific">Sungouiella intermedia</name>
    <dbReference type="NCBI Taxonomy" id="45354"/>
    <lineage>
        <taxon>Eukaryota</taxon>
        <taxon>Fungi</taxon>
        <taxon>Dikarya</taxon>
        <taxon>Ascomycota</taxon>
        <taxon>Saccharomycotina</taxon>
        <taxon>Pichiomycetes</taxon>
        <taxon>Metschnikowiaceae</taxon>
        <taxon>Sungouiella</taxon>
    </lineage>
</organism>
<dbReference type="EMBL" id="LT635764">
    <property type="protein sequence ID" value="SGZ50820.1"/>
    <property type="molecule type" value="Genomic_DNA"/>
</dbReference>
<protein>
    <recommendedName>
        <fullName evidence="1">triacylglycerol lipase</fullName>
        <ecNumber evidence="1">3.1.1.3</ecNumber>
    </recommendedName>
</protein>
<evidence type="ECO:0000259" key="4">
    <source>
        <dbReference type="Pfam" id="PF01764"/>
    </source>
</evidence>
<dbReference type="GO" id="GO:0004806">
    <property type="term" value="F:triacylglycerol lipase activity"/>
    <property type="evidence" value="ECO:0007669"/>
    <property type="project" value="UniProtKB-EC"/>
</dbReference>
<evidence type="ECO:0000256" key="3">
    <source>
        <dbReference type="SAM" id="SignalP"/>
    </source>
</evidence>
<dbReference type="Pfam" id="PF01764">
    <property type="entry name" value="Lipase_3"/>
    <property type="match status" value="1"/>
</dbReference>
<dbReference type="PANTHER" id="PTHR46640">
    <property type="entry name" value="TRIACYLGLYCEROL LIPASE, PUTATIVE (AFU_ORTHOLOGUE AFUA_6G06510)-RELATED"/>
    <property type="match status" value="1"/>
</dbReference>